<sequence length="190" mass="20531">MTAVREADANDLAAAARTLAAAFDGYAWTDWILPPENRAERLREVQYLYLAHLAMPQGLIMVTDDLAAVAAFVPPLGAELPEDAERRVVDLHGDRIARLASVDLPAPADPGSWTLATVGVRPDQQGRGLGSAVLRAALDHLDERVGASVHLETSDPRNVTLYERHGFVTSAVTEIHDGPTVWSMARPRPA</sequence>
<proteinExistence type="predicted"/>
<dbReference type="PANTHER" id="PTHR42791">
    <property type="entry name" value="GNAT FAMILY ACETYLTRANSFERASE"/>
    <property type="match status" value="1"/>
</dbReference>
<gene>
    <name evidence="2" type="ORF">EHW97_13495</name>
</gene>
<comment type="caution">
    <text evidence="2">The sequence shown here is derived from an EMBL/GenBank/DDBJ whole genome shotgun (WGS) entry which is preliminary data.</text>
</comment>
<feature type="domain" description="N-acetyltransferase" evidence="1">
    <location>
        <begin position="45"/>
        <end position="189"/>
    </location>
</feature>
<dbReference type="InterPro" id="IPR000182">
    <property type="entry name" value="GNAT_dom"/>
</dbReference>
<evidence type="ECO:0000313" key="2">
    <source>
        <dbReference type="EMBL" id="RQN02410.1"/>
    </source>
</evidence>
<dbReference type="EMBL" id="RQJX01000021">
    <property type="protein sequence ID" value="RQN02410.1"/>
    <property type="molecule type" value="Genomic_DNA"/>
</dbReference>
<dbReference type="SUPFAM" id="SSF55729">
    <property type="entry name" value="Acyl-CoA N-acyltransferases (Nat)"/>
    <property type="match status" value="1"/>
</dbReference>
<dbReference type="GO" id="GO:0016747">
    <property type="term" value="F:acyltransferase activity, transferring groups other than amino-acyl groups"/>
    <property type="evidence" value="ECO:0007669"/>
    <property type="project" value="InterPro"/>
</dbReference>
<evidence type="ECO:0000313" key="3">
    <source>
        <dbReference type="Proteomes" id="UP000275225"/>
    </source>
</evidence>
<dbReference type="AlphaFoldDB" id="A0A3N6W4K8"/>
<dbReference type="RefSeq" id="WP_124237698.1">
    <property type="nucleotide sequence ID" value="NZ_JBHUFI010000009.1"/>
</dbReference>
<dbReference type="Proteomes" id="UP000275225">
    <property type="component" value="Unassembled WGS sequence"/>
</dbReference>
<keyword evidence="2" id="KW-0808">Transferase</keyword>
<dbReference type="InterPro" id="IPR016181">
    <property type="entry name" value="Acyl_CoA_acyltransferase"/>
</dbReference>
<name>A0A3N6W4K8_9ACTN</name>
<dbReference type="OrthoDB" id="9797456at2"/>
<dbReference type="CDD" id="cd04301">
    <property type="entry name" value="NAT_SF"/>
    <property type="match status" value="1"/>
</dbReference>
<organism evidence="2 3">
    <name type="scientific">Aeromicrobium camelliae</name>
    <dbReference type="NCBI Taxonomy" id="1538144"/>
    <lineage>
        <taxon>Bacteria</taxon>
        <taxon>Bacillati</taxon>
        <taxon>Actinomycetota</taxon>
        <taxon>Actinomycetes</taxon>
        <taxon>Propionibacteriales</taxon>
        <taxon>Nocardioidaceae</taxon>
        <taxon>Aeromicrobium</taxon>
    </lineage>
</organism>
<dbReference type="PROSITE" id="PS51186">
    <property type="entry name" value="GNAT"/>
    <property type="match status" value="1"/>
</dbReference>
<accession>A0A3N6W4K8</accession>
<evidence type="ECO:0000259" key="1">
    <source>
        <dbReference type="PROSITE" id="PS51186"/>
    </source>
</evidence>
<keyword evidence="3" id="KW-1185">Reference proteome</keyword>
<reference evidence="2 3" key="1">
    <citation type="submission" date="2018-11" db="EMBL/GenBank/DDBJ databases">
        <authorList>
            <person name="Li F."/>
        </authorList>
    </citation>
    <scope>NUCLEOTIDE SEQUENCE [LARGE SCALE GENOMIC DNA]</scope>
    <source>
        <strain evidence="2 3">YS17T</strain>
    </source>
</reference>
<protein>
    <submittedName>
        <fullName evidence="2">GNAT family N-acetyltransferase</fullName>
    </submittedName>
</protein>
<dbReference type="Pfam" id="PF00583">
    <property type="entry name" value="Acetyltransf_1"/>
    <property type="match status" value="1"/>
</dbReference>
<dbReference type="InterPro" id="IPR052523">
    <property type="entry name" value="Trichothecene_AcTrans"/>
</dbReference>
<dbReference type="PANTHER" id="PTHR42791:SF1">
    <property type="entry name" value="N-ACETYLTRANSFERASE DOMAIN-CONTAINING PROTEIN"/>
    <property type="match status" value="1"/>
</dbReference>
<dbReference type="Gene3D" id="3.40.630.30">
    <property type="match status" value="1"/>
</dbReference>